<evidence type="ECO:0000313" key="3">
    <source>
        <dbReference type="Proteomes" id="UP001054945"/>
    </source>
</evidence>
<dbReference type="Proteomes" id="UP001054945">
    <property type="component" value="Unassembled WGS sequence"/>
</dbReference>
<gene>
    <name evidence="2" type="ORF">CEXT_405891</name>
</gene>
<dbReference type="AlphaFoldDB" id="A0AAV4UNQ9"/>
<accession>A0AAV4UNQ9</accession>
<feature type="region of interest" description="Disordered" evidence="1">
    <location>
        <begin position="41"/>
        <end position="62"/>
    </location>
</feature>
<comment type="caution">
    <text evidence="2">The sequence shown here is derived from an EMBL/GenBank/DDBJ whole genome shotgun (WGS) entry which is preliminary data.</text>
</comment>
<feature type="region of interest" description="Disordered" evidence="1">
    <location>
        <begin position="95"/>
        <end position="139"/>
    </location>
</feature>
<organism evidence="2 3">
    <name type="scientific">Caerostris extrusa</name>
    <name type="common">Bark spider</name>
    <name type="synonym">Caerostris bankana</name>
    <dbReference type="NCBI Taxonomy" id="172846"/>
    <lineage>
        <taxon>Eukaryota</taxon>
        <taxon>Metazoa</taxon>
        <taxon>Ecdysozoa</taxon>
        <taxon>Arthropoda</taxon>
        <taxon>Chelicerata</taxon>
        <taxon>Arachnida</taxon>
        <taxon>Araneae</taxon>
        <taxon>Araneomorphae</taxon>
        <taxon>Entelegynae</taxon>
        <taxon>Araneoidea</taxon>
        <taxon>Araneidae</taxon>
        <taxon>Caerostris</taxon>
    </lineage>
</organism>
<reference evidence="2 3" key="1">
    <citation type="submission" date="2021-06" db="EMBL/GenBank/DDBJ databases">
        <title>Caerostris extrusa draft genome.</title>
        <authorList>
            <person name="Kono N."/>
            <person name="Arakawa K."/>
        </authorList>
    </citation>
    <scope>NUCLEOTIDE SEQUENCE [LARGE SCALE GENOMIC DNA]</scope>
</reference>
<evidence type="ECO:0000256" key="1">
    <source>
        <dbReference type="SAM" id="MobiDB-lite"/>
    </source>
</evidence>
<proteinExistence type="predicted"/>
<keyword evidence="3" id="KW-1185">Reference proteome</keyword>
<name>A0AAV4UNQ9_CAEEX</name>
<dbReference type="EMBL" id="BPLR01013198">
    <property type="protein sequence ID" value="GIY59369.1"/>
    <property type="molecule type" value="Genomic_DNA"/>
</dbReference>
<evidence type="ECO:0000313" key="2">
    <source>
        <dbReference type="EMBL" id="GIY59369.1"/>
    </source>
</evidence>
<protein>
    <submittedName>
        <fullName evidence="2">Uncharacterized protein</fullName>
    </submittedName>
</protein>
<sequence>MACILARLLLSDPVPMEWKDVQVEEPMDWLQAEEPMEWEDTPLEVSQPSPTEVIPSVTESEHPKVPVEGTVVSFKVKPILRARVPVPPKISLPTCLKVDSPGLQEDSARPRKVKRRPSFDSSEEEEVADDHKRRACVRL</sequence>